<sequence>MIHQGVDDPLVKVTGKSKLWILAPFFFLLDIICLVGAIIGFIFPPSTILWIICVSLGAIRSLVKRLFCKSKEKITTFRLDQIISIGVQDCCIRIALEVFLPNDNEFFSPQVFKDGELDPIFAAFSPALKEFNDNHRRRREEQNIIVNVTYWLEYQLDIRIHYILSAEQVIQALWSD</sequence>
<keyword evidence="1" id="KW-0812">Transmembrane</keyword>
<dbReference type="AlphaFoldDB" id="A0A5J4X2I3"/>
<keyword evidence="1" id="KW-1133">Transmembrane helix</keyword>
<name>A0A5J4X2I3_9EUKA</name>
<organism evidence="2 3">
    <name type="scientific">Streblomastix strix</name>
    <dbReference type="NCBI Taxonomy" id="222440"/>
    <lineage>
        <taxon>Eukaryota</taxon>
        <taxon>Metamonada</taxon>
        <taxon>Preaxostyla</taxon>
        <taxon>Oxymonadida</taxon>
        <taxon>Streblomastigidae</taxon>
        <taxon>Streblomastix</taxon>
    </lineage>
</organism>
<evidence type="ECO:0000313" key="2">
    <source>
        <dbReference type="EMBL" id="KAA6401223.1"/>
    </source>
</evidence>
<protein>
    <submittedName>
        <fullName evidence="2">Uncharacterized protein</fullName>
    </submittedName>
</protein>
<dbReference type="EMBL" id="SNRW01000424">
    <property type="protein sequence ID" value="KAA6401223.1"/>
    <property type="molecule type" value="Genomic_DNA"/>
</dbReference>
<feature type="transmembrane region" description="Helical" evidence="1">
    <location>
        <begin position="47"/>
        <end position="63"/>
    </location>
</feature>
<accession>A0A5J4X2I3</accession>
<reference evidence="2 3" key="1">
    <citation type="submission" date="2019-03" db="EMBL/GenBank/DDBJ databases">
        <title>Single cell metagenomics reveals metabolic interactions within the superorganism composed of flagellate Streblomastix strix and complex community of Bacteroidetes bacteria on its surface.</title>
        <authorList>
            <person name="Treitli S.C."/>
            <person name="Kolisko M."/>
            <person name="Husnik F."/>
            <person name="Keeling P."/>
            <person name="Hampl V."/>
        </authorList>
    </citation>
    <scope>NUCLEOTIDE SEQUENCE [LARGE SCALE GENOMIC DNA]</scope>
    <source>
        <strain evidence="2">ST1C</strain>
    </source>
</reference>
<evidence type="ECO:0000313" key="3">
    <source>
        <dbReference type="Proteomes" id="UP000324800"/>
    </source>
</evidence>
<keyword evidence="1" id="KW-0472">Membrane</keyword>
<feature type="transmembrane region" description="Helical" evidence="1">
    <location>
        <begin position="19"/>
        <end position="41"/>
    </location>
</feature>
<comment type="caution">
    <text evidence="2">The sequence shown here is derived from an EMBL/GenBank/DDBJ whole genome shotgun (WGS) entry which is preliminary data.</text>
</comment>
<evidence type="ECO:0000256" key="1">
    <source>
        <dbReference type="SAM" id="Phobius"/>
    </source>
</evidence>
<dbReference type="Proteomes" id="UP000324800">
    <property type="component" value="Unassembled WGS sequence"/>
</dbReference>
<gene>
    <name evidence="2" type="ORF">EZS28_003250</name>
</gene>
<proteinExistence type="predicted"/>